<proteinExistence type="predicted"/>
<dbReference type="Proteomes" id="UP001341840">
    <property type="component" value="Unassembled WGS sequence"/>
</dbReference>
<sequence length="52" mass="5767">TMEDTLVEIGQQQKCSNLVFIGQLSSKMLMTLSRDVTNAKEQGTFQGSKKCL</sequence>
<name>A0ABU6U0A5_9FABA</name>
<keyword evidence="2" id="KW-1185">Reference proteome</keyword>
<protein>
    <submittedName>
        <fullName evidence="1">Uncharacterized protein</fullName>
    </submittedName>
</protein>
<feature type="non-terminal residue" evidence="1">
    <location>
        <position position="52"/>
    </location>
</feature>
<dbReference type="EMBL" id="JASCZI010099792">
    <property type="protein sequence ID" value="MED6154532.1"/>
    <property type="molecule type" value="Genomic_DNA"/>
</dbReference>
<organism evidence="1 2">
    <name type="scientific">Stylosanthes scabra</name>
    <dbReference type="NCBI Taxonomy" id="79078"/>
    <lineage>
        <taxon>Eukaryota</taxon>
        <taxon>Viridiplantae</taxon>
        <taxon>Streptophyta</taxon>
        <taxon>Embryophyta</taxon>
        <taxon>Tracheophyta</taxon>
        <taxon>Spermatophyta</taxon>
        <taxon>Magnoliopsida</taxon>
        <taxon>eudicotyledons</taxon>
        <taxon>Gunneridae</taxon>
        <taxon>Pentapetalae</taxon>
        <taxon>rosids</taxon>
        <taxon>fabids</taxon>
        <taxon>Fabales</taxon>
        <taxon>Fabaceae</taxon>
        <taxon>Papilionoideae</taxon>
        <taxon>50 kb inversion clade</taxon>
        <taxon>dalbergioids sensu lato</taxon>
        <taxon>Dalbergieae</taxon>
        <taxon>Pterocarpus clade</taxon>
        <taxon>Stylosanthes</taxon>
    </lineage>
</organism>
<accession>A0ABU6U0A5</accession>
<evidence type="ECO:0000313" key="1">
    <source>
        <dbReference type="EMBL" id="MED6154532.1"/>
    </source>
</evidence>
<gene>
    <name evidence="1" type="ORF">PIB30_113429</name>
</gene>
<comment type="caution">
    <text evidence="1">The sequence shown here is derived from an EMBL/GenBank/DDBJ whole genome shotgun (WGS) entry which is preliminary data.</text>
</comment>
<feature type="non-terminal residue" evidence="1">
    <location>
        <position position="1"/>
    </location>
</feature>
<evidence type="ECO:0000313" key="2">
    <source>
        <dbReference type="Proteomes" id="UP001341840"/>
    </source>
</evidence>
<reference evidence="1 2" key="1">
    <citation type="journal article" date="2023" name="Plants (Basel)">
        <title>Bridging the Gap: Combining Genomics and Transcriptomics Approaches to Understand Stylosanthes scabra, an Orphan Legume from the Brazilian Caatinga.</title>
        <authorList>
            <person name="Ferreira-Neto J.R.C."/>
            <person name="da Silva M.D."/>
            <person name="Binneck E."/>
            <person name="de Melo N.F."/>
            <person name="da Silva R.H."/>
            <person name="de Melo A.L.T.M."/>
            <person name="Pandolfi V."/>
            <person name="Bustamante F.O."/>
            <person name="Brasileiro-Vidal A.C."/>
            <person name="Benko-Iseppon A.M."/>
        </authorList>
    </citation>
    <scope>NUCLEOTIDE SEQUENCE [LARGE SCALE GENOMIC DNA]</scope>
    <source>
        <tissue evidence="1">Leaves</tissue>
    </source>
</reference>